<evidence type="ECO:0000313" key="5">
    <source>
        <dbReference type="EMBL" id="WKA01347.1"/>
    </source>
</evidence>
<evidence type="ECO:0000259" key="4">
    <source>
        <dbReference type="PROSITE" id="PS50011"/>
    </source>
</evidence>
<dbReference type="Proteomes" id="UP001227230">
    <property type="component" value="Chromosome 13"/>
</dbReference>
<dbReference type="Pfam" id="PF07714">
    <property type="entry name" value="PK_Tyr_Ser-Thr"/>
    <property type="match status" value="1"/>
</dbReference>
<dbReference type="InterPro" id="IPR017441">
    <property type="entry name" value="Protein_kinase_ATP_BS"/>
</dbReference>
<name>A0ABY9D1W2_VITVI</name>
<sequence>MSRTASTTTWQAVETAPPRLLKVERRLSVGRRLETIEEESGESSSRTHTCNGKLPAFDSSSKADFPKQFPSIVAGMPSISWESDKLLEVGSAFAYVIAKSFSTSLDSSGVNWPLSDYQLQKGPEFNKEKCKQSCKDDCLCVVVIYNTNNQCWKKKFPLSNGRHQPTQNVFEYSTALIKVRIKNDTIERCPDKSTLILVGSVLLGSSVFFNLFLLLAIPAAALFFYNKKLMNIQSVSSKFPTTSVRTYSYKELEEANGGFKEILGRGAFGTVYKGVLASDARRFVAVKKLYKVVQEGEKEFKTEVTVIGQTHHRNLVGLLGYCDQGVHRLLVYEHMNNGSLADFL</sequence>
<keyword evidence="3" id="KW-0812">Transmembrane</keyword>
<dbReference type="Gene3D" id="3.30.200.20">
    <property type="entry name" value="Phosphorylase Kinase, domain 1"/>
    <property type="match status" value="1"/>
</dbReference>
<dbReference type="PANTHER" id="PTHR47976">
    <property type="entry name" value="G-TYPE LECTIN S-RECEPTOR-LIKE SERINE/THREONINE-PROTEIN KINASE SD2-5"/>
    <property type="match status" value="1"/>
</dbReference>
<evidence type="ECO:0000256" key="3">
    <source>
        <dbReference type="SAM" id="Phobius"/>
    </source>
</evidence>
<dbReference type="InterPro" id="IPR051343">
    <property type="entry name" value="G-type_lectin_kinases/EP1-like"/>
</dbReference>
<evidence type="ECO:0000313" key="6">
    <source>
        <dbReference type="Proteomes" id="UP001227230"/>
    </source>
</evidence>
<keyword evidence="3" id="KW-0472">Membrane</keyword>
<dbReference type="PROSITE" id="PS50011">
    <property type="entry name" value="PROTEIN_KINASE_DOM"/>
    <property type="match status" value="1"/>
</dbReference>
<dbReference type="EMBL" id="CP126660">
    <property type="protein sequence ID" value="WKA01347.1"/>
    <property type="molecule type" value="Genomic_DNA"/>
</dbReference>
<dbReference type="InterPro" id="IPR011009">
    <property type="entry name" value="Kinase-like_dom_sf"/>
</dbReference>
<evidence type="ECO:0000256" key="2">
    <source>
        <dbReference type="PROSITE-ProRule" id="PRU10141"/>
    </source>
</evidence>
<dbReference type="InterPro" id="IPR001245">
    <property type="entry name" value="Ser-Thr/Tyr_kinase_cat_dom"/>
</dbReference>
<dbReference type="PANTHER" id="PTHR47976:SF116">
    <property type="entry name" value="RECEPTOR-LIKE SERINE_THREONINE-PROTEIN KINASE"/>
    <property type="match status" value="1"/>
</dbReference>
<evidence type="ECO:0000256" key="1">
    <source>
        <dbReference type="ARBA" id="ARBA00022729"/>
    </source>
</evidence>
<keyword evidence="2" id="KW-0547">Nucleotide-binding</keyword>
<keyword evidence="6" id="KW-1185">Reference proteome</keyword>
<accession>A0ABY9D1W2</accession>
<feature type="transmembrane region" description="Helical" evidence="3">
    <location>
        <begin position="195"/>
        <end position="225"/>
    </location>
</feature>
<keyword evidence="2" id="KW-0067">ATP-binding</keyword>
<gene>
    <name evidence="5" type="ORF">VitviT2T_019631</name>
</gene>
<feature type="domain" description="Protein kinase" evidence="4">
    <location>
        <begin position="257"/>
        <end position="344"/>
    </location>
</feature>
<organism evidence="5 6">
    <name type="scientific">Vitis vinifera</name>
    <name type="common">Grape</name>
    <dbReference type="NCBI Taxonomy" id="29760"/>
    <lineage>
        <taxon>Eukaryota</taxon>
        <taxon>Viridiplantae</taxon>
        <taxon>Streptophyta</taxon>
        <taxon>Embryophyta</taxon>
        <taxon>Tracheophyta</taxon>
        <taxon>Spermatophyta</taxon>
        <taxon>Magnoliopsida</taxon>
        <taxon>eudicotyledons</taxon>
        <taxon>Gunneridae</taxon>
        <taxon>Pentapetalae</taxon>
        <taxon>rosids</taxon>
        <taxon>Vitales</taxon>
        <taxon>Vitaceae</taxon>
        <taxon>Viteae</taxon>
        <taxon>Vitis</taxon>
    </lineage>
</organism>
<reference evidence="5 6" key="1">
    <citation type="journal article" date="2023" name="Hortic Res">
        <title>The complete reference genome for grapevine (Vitis vinifera L.) genetics and breeding.</title>
        <authorList>
            <person name="Shi X."/>
            <person name="Cao S."/>
            <person name="Wang X."/>
            <person name="Huang S."/>
            <person name="Wang Y."/>
            <person name="Liu Z."/>
            <person name="Liu W."/>
            <person name="Leng X."/>
            <person name="Peng Y."/>
            <person name="Wang N."/>
            <person name="Wang Y."/>
            <person name="Ma Z."/>
            <person name="Xu X."/>
            <person name="Zhang F."/>
            <person name="Xue H."/>
            <person name="Zhong H."/>
            <person name="Wang Y."/>
            <person name="Zhang K."/>
            <person name="Velt A."/>
            <person name="Avia K."/>
            <person name="Holtgrawe D."/>
            <person name="Grimplet J."/>
            <person name="Matus J.T."/>
            <person name="Ware D."/>
            <person name="Wu X."/>
            <person name="Wang H."/>
            <person name="Liu C."/>
            <person name="Fang Y."/>
            <person name="Rustenholz C."/>
            <person name="Cheng Z."/>
            <person name="Xiao H."/>
            <person name="Zhou Y."/>
        </authorList>
    </citation>
    <scope>NUCLEOTIDE SEQUENCE [LARGE SCALE GENOMIC DNA]</scope>
    <source>
        <strain evidence="6">cv. Pinot noir / PN40024</strain>
        <tissue evidence="5">Leaf</tissue>
    </source>
</reference>
<keyword evidence="1" id="KW-0732">Signal</keyword>
<dbReference type="SUPFAM" id="SSF56112">
    <property type="entry name" value="Protein kinase-like (PK-like)"/>
    <property type="match status" value="1"/>
</dbReference>
<proteinExistence type="predicted"/>
<dbReference type="PROSITE" id="PS00107">
    <property type="entry name" value="PROTEIN_KINASE_ATP"/>
    <property type="match status" value="1"/>
</dbReference>
<keyword evidence="3" id="KW-1133">Transmembrane helix</keyword>
<dbReference type="InterPro" id="IPR000719">
    <property type="entry name" value="Prot_kinase_dom"/>
</dbReference>
<protein>
    <recommendedName>
        <fullName evidence="4">Protein kinase domain-containing protein</fullName>
    </recommendedName>
</protein>
<feature type="binding site" evidence="2">
    <location>
        <position position="288"/>
    </location>
    <ligand>
        <name>ATP</name>
        <dbReference type="ChEBI" id="CHEBI:30616"/>
    </ligand>
</feature>